<evidence type="ECO:0000313" key="3">
    <source>
        <dbReference type="Proteomes" id="UP000663859"/>
    </source>
</evidence>
<accession>A0A8J2FRT7</accession>
<organism evidence="2 3">
    <name type="scientific">Candidatus Methylacidithermus pantelleriae</name>
    <dbReference type="NCBI Taxonomy" id="2744239"/>
    <lineage>
        <taxon>Bacteria</taxon>
        <taxon>Pseudomonadati</taxon>
        <taxon>Verrucomicrobiota</taxon>
        <taxon>Methylacidiphilae</taxon>
        <taxon>Methylacidiphilales</taxon>
        <taxon>Methylacidiphilaceae</taxon>
        <taxon>Candidatus Methylacidithermus</taxon>
    </lineage>
</organism>
<sequence length="131" mass="14347">MVLKRRSELKVLEIAFSAYPVTDLPRARRFYEGILALEPARLFGTETQGFVEYDIGGSTLGIGNGVEGWEPSPNGGCVALEVEDFPAMVEHLRTSGVPFRVEPVETPVCWLAVISDPDGNSLLIHCLKRSS</sequence>
<evidence type="ECO:0000313" key="2">
    <source>
        <dbReference type="EMBL" id="CAF0700411.1"/>
    </source>
</evidence>
<evidence type="ECO:0000259" key="1">
    <source>
        <dbReference type="PROSITE" id="PS51819"/>
    </source>
</evidence>
<proteinExistence type="predicted"/>
<keyword evidence="2" id="KW-0456">Lyase</keyword>
<keyword evidence="3" id="KW-1185">Reference proteome</keyword>
<dbReference type="Pfam" id="PF00903">
    <property type="entry name" value="Glyoxalase"/>
    <property type="match status" value="1"/>
</dbReference>
<dbReference type="InterPro" id="IPR029068">
    <property type="entry name" value="Glyas_Bleomycin-R_OHBP_Dase"/>
</dbReference>
<dbReference type="GO" id="GO:0004462">
    <property type="term" value="F:lactoylglutathione lyase activity"/>
    <property type="evidence" value="ECO:0007669"/>
    <property type="project" value="UniProtKB-EC"/>
</dbReference>
<protein>
    <submittedName>
        <fullName evidence="2">Lactoylglutathione lyase</fullName>
        <ecNumber evidence="2">4.4.1.5</ecNumber>
    </submittedName>
</protein>
<dbReference type="InterPro" id="IPR004360">
    <property type="entry name" value="Glyas_Fos-R_dOase_dom"/>
</dbReference>
<dbReference type="Gene3D" id="3.10.180.10">
    <property type="entry name" value="2,3-Dihydroxybiphenyl 1,2-Dioxygenase, domain 1"/>
    <property type="match status" value="1"/>
</dbReference>
<dbReference type="AlphaFoldDB" id="A0A8J2FRT7"/>
<dbReference type="EC" id="4.4.1.5" evidence="2"/>
<dbReference type="SUPFAM" id="SSF54593">
    <property type="entry name" value="Glyoxalase/Bleomycin resistance protein/Dihydroxybiphenyl dioxygenase"/>
    <property type="match status" value="1"/>
</dbReference>
<reference evidence="2" key="1">
    <citation type="submission" date="2021-02" db="EMBL/GenBank/DDBJ databases">
        <authorList>
            <person name="Cremers G."/>
            <person name="Picone N."/>
        </authorList>
    </citation>
    <scope>NUCLEOTIDE SEQUENCE</scope>
    <source>
        <strain evidence="2">PQ17</strain>
    </source>
</reference>
<gene>
    <name evidence="2" type="ORF">MPNT_360015</name>
</gene>
<name>A0A8J2FRT7_9BACT</name>
<dbReference type="InterPro" id="IPR037523">
    <property type="entry name" value="VOC_core"/>
</dbReference>
<dbReference type="Proteomes" id="UP000663859">
    <property type="component" value="Unassembled WGS sequence"/>
</dbReference>
<comment type="caution">
    <text evidence="2">The sequence shown here is derived from an EMBL/GenBank/DDBJ whole genome shotgun (WGS) entry which is preliminary data.</text>
</comment>
<dbReference type="EMBL" id="CAJNOB010000030">
    <property type="protein sequence ID" value="CAF0700411.1"/>
    <property type="molecule type" value="Genomic_DNA"/>
</dbReference>
<feature type="domain" description="VOC" evidence="1">
    <location>
        <begin position="13"/>
        <end position="127"/>
    </location>
</feature>
<dbReference type="PROSITE" id="PS51819">
    <property type="entry name" value="VOC"/>
    <property type="match status" value="1"/>
</dbReference>